<proteinExistence type="predicted"/>
<protein>
    <submittedName>
        <fullName evidence="1">Lipocalin</fullName>
    </submittedName>
</protein>
<sequence length="175" mass="20424">MLKEAYPALIFAALASIHDASIAFPTYNVSRFMNTDTRIWTYESTQIHGRHECKADDVENITEQYVYFNRSYYLRANKTFVTTRLRGTFVKGDASLMEVGGRDTRADHSESLEFASESYQCGVFRVSYRGDSIDWREIRFKDKDETGKPEQPCLDHFKTMRNGTIIYFDFCKDLR</sequence>
<organism evidence="1">
    <name type="scientific">Rhipicephalus zambeziensis</name>
    <dbReference type="NCBI Taxonomy" id="60191"/>
    <lineage>
        <taxon>Eukaryota</taxon>
        <taxon>Metazoa</taxon>
        <taxon>Ecdysozoa</taxon>
        <taxon>Arthropoda</taxon>
        <taxon>Chelicerata</taxon>
        <taxon>Arachnida</taxon>
        <taxon>Acari</taxon>
        <taxon>Parasitiformes</taxon>
        <taxon>Ixodida</taxon>
        <taxon>Ixodoidea</taxon>
        <taxon>Ixodidae</taxon>
        <taxon>Rhipicephalinae</taxon>
        <taxon>Rhipicephalus</taxon>
        <taxon>Rhipicephalus</taxon>
    </lineage>
</organism>
<name>A0A224YBQ4_9ACAR</name>
<reference evidence="1" key="1">
    <citation type="journal article" date="2017" name="Parasit. Vectors">
        <title>Sialotranscriptomics of Rhipicephalus zambeziensis reveals intricate expression profiles of secretory proteins and suggests tight temporal transcriptional regulation during blood-feeding.</title>
        <authorList>
            <person name="de Castro M.H."/>
            <person name="de Klerk D."/>
            <person name="Pienaar R."/>
            <person name="Rees D.J.G."/>
            <person name="Mans B.J."/>
        </authorList>
    </citation>
    <scope>NUCLEOTIDE SEQUENCE</scope>
    <source>
        <tissue evidence="1">Salivary glands</tissue>
    </source>
</reference>
<accession>A0A224YBQ4</accession>
<evidence type="ECO:0000313" key="1">
    <source>
        <dbReference type="EMBL" id="MAA15136.1"/>
    </source>
</evidence>
<dbReference type="AlphaFoldDB" id="A0A224YBQ4"/>
<dbReference type="EMBL" id="GFPF01003990">
    <property type="protein sequence ID" value="MAA15136.1"/>
    <property type="molecule type" value="Transcribed_RNA"/>
</dbReference>